<evidence type="ECO:0000313" key="2">
    <source>
        <dbReference type="EMBL" id="KAB8184573.1"/>
    </source>
</evidence>
<feature type="compositionally biased region" description="Polar residues" evidence="1">
    <location>
        <begin position="50"/>
        <end position="62"/>
    </location>
</feature>
<evidence type="ECO:0000313" key="3">
    <source>
        <dbReference type="Proteomes" id="UP000313066"/>
    </source>
</evidence>
<dbReference type="EMBL" id="VDMA02000007">
    <property type="protein sequence ID" value="KAB8184573.1"/>
    <property type="molecule type" value="Genomic_DNA"/>
</dbReference>
<evidence type="ECO:0000256" key="1">
    <source>
        <dbReference type="SAM" id="MobiDB-lite"/>
    </source>
</evidence>
<dbReference type="AlphaFoldDB" id="A0A5N6BWC3"/>
<feature type="region of interest" description="Disordered" evidence="1">
    <location>
        <begin position="1"/>
        <end position="62"/>
    </location>
</feature>
<comment type="caution">
    <text evidence="2">The sequence shown here is derived from an EMBL/GenBank/DDBJ whole genome shotgun (WGS) entry which is preliminary data.</text>
</comment>
<dbReference type="Proteomes" id="UP000313066">
    <property type="component" value="Unassembled WGS sequence"/>
</dbReference>
<sequence length="62" mass="6448">MSTLASRPSGRGGYSVGLRHTYFPNVGDQGIRAPHPKGAARSGMRGTSRGKASSQRPITGAH</sequence>
<organism evidence="2 3">
    <name type="scientific">Microbispora catharanthi</name>
    <dbReference type="NCBI Taxonomy" id="1712871"/>
    <lineage>
        <taxon>Bacteria</taxon>
        <taxon>Bacillati</taxon>
        <taxon>Actinomycetota</taxon>
        <taxon>Actinomycetes</taxon>
        <taxon>Streptosporangiales</taxon>
        <taxon>Streptosporangiaceae</taxon>
        <taxon>Microbispora</taxon>
    </lineage>
</organism>
<gene>
    <name evidence="2" type="ORF">FH610_015915</name>
</gene>
<accession>A0A5N6BWC3</accession>
<name>A0A5N6BWC3_9ACTN</name>
<proteinExistence type="predicted"/>
<protein>
    <submittedName>
        <fullName evidence="2">Uncharacterized protein</fullName>
    </submittedName>
</protein>
<keyword evidence="3" id="KW-1185">Reference proteome</keyword>
<reference evidence="2 3" key="1">
    <citation type="submission" date="2019-10" db="EMBL/GenBank/DDBJ databases">
        <title>Nonomuraea sp. nov., isolated from Phyllanthus amarus.</title>
        <authorList>
            <person name="Klykleung N."/>
            <person name="Tanasupawat S."/>
        </authorList>
    </citation>
    <scope>NUCLEOTIDE SEQUENCE [LARGE SCALE GENOMIC DNA]</scope>
    <source>
        <strain evidence="2 3">CR1-09</strain>
    </source>
</reference>